<reference evidence="1 2" key="1">
    <citation type="submission" date="2017-12" db="EMBL/GenBank/DDBJ databases">
        <title>Integrating genomic resources of turbot (Scophthalmus maximus) in depth evaluation of genetic and physical mapping variation across individuals.</title>
        <authorList>
            <person name="Martinez P."/>
        </authorList>
    </citation>
    <scope>NUCLEOTIDE SEQUENCE [LARGE SCALE GENOMIC DNA]</scope>
</reference>
<keyword evidence="2" id="KW-1185">Reference proteome</keyword>
<sequence>MVQWQLQSVDHLMSSSFGCPFPRHGLQLLFWFANECVTCELINLVIVMKLVSDCQPEKGFCGFHPFGNFEELLPVLDRSRKGRKRQVAYFEVGNLNTETCPASANLPMYVRENYGLDGNHGIYNIDRIIISFQLKTRVVETVFVTEHDGVSFGGFSPDRTYGISSELLRALQSPQLDLTTFLTQAGYVGDDAEEILYPEPDYLQFFTDAFNQQLDNIVPFSYNQQVHHSASVTPYNSRLVANYSGVQHKHKKPKANERQKPLRQSYWLSAGEQPYKGFNEDVKKRNGGGGGGVSFLKILLGAGALYLAAKCFSCLRNWWKGDFLKVIPYRTAGYQHAHIMLDYVY</sequence>
<dbReference type="PANTHER" id="PTHR38706">
    <property type="entry name" value="SI:CH211-198C19.1-RELATED"/>
    <property type="match status" value="1"/>
</dbReference>
<proteinExistence type="predicted"/>
<name>A0A2U9BRI8_SCOMX</name>
<dbReference type="Proteomes" id="UP000246464">
    <property type="component" value="Chromosome 8"/>
</dbReference>
<gene>
    <name evidence="1" type="ORF">SMAX5B_001779</name>
</gene>
<dbReference type="EMBL" id="CP026250">
    <property type="protein sequence ID" value="AWP06230.1"/>
    <property type="molecule type" value="Genomic_DNA"/>
</dbReference>
<dbReference type="AlphaFoldDB" id="A0A2U9BRI8"/>
<dbReference type="PANTHER" id="PTHR38706:SF2">
    <property type="match status" value="1"/>
</dbReference>
<evidence type="ECO:0000313" key="1">
    <source>
        <dbReference type="EMBL" id="AWP06230.1"/>
    </source>
</evidence>
<organism evidence="1 2">
    <name type="scientific">Scophthalmus maximus</name>
    <name type="common">Turbot</name>
    <name type="synonym">Psetta maxima</name>
    <dbReference type="NCBI Taxonomy" id="52904"/>
    <lineage>
        <taxon>Eukaryota</taxon>
        <taxon>Metazoa</taxon>
        <taxon>Chordata</taxon>
        <taxon>Craniata</taxon>
        <taxon>Vertebrata</taxon>
        <taxon>Euteleostomi</taxon>
        <taxon>Actinopterygii</taxon>
        <taxon>Neopterygii</taxon>
        <taxon>Teleostei</taxon>
        <taxon>Neoteleostei</taxon>
        <taxon>Acanthomorphata</taxon>
        <taxon>Carangaria</taxon>
        <taxon>Pleuronectiformes</taxon>
        <taxon>Pleuronectoidei</taxon>
        <taxon>Scophthalmidae</taxon>
        <taxon>Scophthalmus</taxon>
    </lineage>
</organism>
<dbReference type="OrthoDB" id="8961033at2759"/>
<accession>A0A2U9BRI8</accession>
<protein>
    <submittedName>
        <fullName evidence="1">Uncharacterized protein</fullName>
    </submittedName>
</protein>
<evidence type="ECO:0000313" key="2">
    <source>
        <dbReference type="Proteomes" id="UP000246464"/>
    </source>
</evidence>